<gene>
    <name evidence="1" type="ORF">K488DRAFT_56126</name>
</gene>
<evidence type="ECO:0000313" key="1">
    <source>
        <dbReference type="EMBL" id="KAI0029554.1"/>
    </source>
</evidence>
<reference evidence="1" key="1">
    <citation type="submission" date="2021-02" db="EMBL/GenBank/DDBJ databases">
        <authorList>
            <consortium name="DOE Joint Genome Institute"/>
            <person name="Ahrendt S."/>
            <person name="Looney B.P."/>
            <person name="Miyauchi S."/>
            <person name="Morin E."/>
            <person name="Drula E."/>
            <person name="Courty P.E."/>
            <person name="Chicoki N."/>
            <person name="Fauchery L."/>
            <person name="Kohler A."/>
            <person name="Kuo A."/>
            <person name="Labutti K."/>
            <person name="Pangilinan J."/>
            <person name="Lipzen A."/>
            <person name="Riley R."/>
            <person name="Andreopoulos W."/>
            <person name="He G."/>
            <person name="Johnson J."/>
            <person name="Barry K.W."/>
            <person name="Grigoriev I.V."/>
            <person name="Nagy L."/>
            <person name="Hibbett D."/>
            <person name="Henrissat B."/>
            <person name="Matheny P.B."/>
            <person name="Labbe J."/>
            <person name="Martin F."/>
        </authorList>
    </citation>
    <scope>NUCLEOTIDE SEQUENCE</scope>
    <source>
        <strain evidence="1">EC-137</strain>
    </source>
</reference>
<reference evidence="1" key="2">
    <citation type="journal article" date="2022" name="New Phytol.">
        <title>Evolutionary transition to the ectomycorrhizal habit in the genomes of a hyperdiverse lineage of mushroom-forming fungi.</title>
        <authorList>
            <person name="Looney B."/>
            <person name="Miyauchi S."/>
            <person name="Morin E."/>
            <person name="Drula E."/>
            <person name="Courty P.E."/>
            <person name="Kohler A."/>
            <person name="Kuo A."/>
            <person name="LaButti K."/>
            <person name="Pangilinan J."/>
            <person name="Lipzen A."/>
            <person name="Riley R."/>
            <person name="Andreopoulos W."/>
            <person name="He G."/>
            <person name="Johnson J."/>
            <person name="Nolan M."/>
            <person name="Tritt A."/>
            <person name="Barry K.W."/>
            <person name="Grigoriev I.V."/>
            <person name="Nagy L.G."/>
            <person name="Hibbett D."/>
            <person name="Henrissat B."/>
            <person name="Matheny P.B."/>
            <person name="Labbe J."/>
            <person name="Martin F.M."/>
        </authorList>
    </citation>
    <scope>NUCLEOTIDE SEQUENCE</scope>
    <source>
        <strain evidence="1">EC-137</strain>
    </source>
</reference>
<proteinExistence type="predicted"/>
<comment type="caution">
    <text evidence="1">The sequence shown here is derived from an EMBL/GenBank/DDBJ whole genome shotgun (WGS) entry which is preliminary data.</text>
</comment>
<keyword evidence="2" id="KW-1185">Reference proteome</keyword>
<accession>A0ACB8QCK9</accession>
<dbReference type="EMBL" id="MU273669">
    <property type="protein sequence ID" value="KAI0029554.1"/>
    <property type="molecule type" value="Genomic_DNA"/>
</dbReference>
<dbReference type="Proteomes" id="UP000814128">
    <property type="component" value="Unassembled WGS sequence"/>
</dbReference>
<name>A0ACB8QCK9_9AGAM</name>
<evidence type="ECO:0000313" key="2">
    <source>
        <dbReference type="Proteomes" id="UP000814128"/>
    </source>
</evidence>
<sequence length="304" mass="33817">MSHSRPRNPHLFPESSYVASLDAWAANLQTAGTYLEAKSCTIEHVVHYKASSDMEHEYLVVHARHSSGALVVLGVDRNAEEHMDQATSSRYITNAISLFSGRGRSSDEDRGVVAFDGVEVSHDGTAEPITSRHGPSIELNTLSFSSRSDSGSRTAPTLHNLTVLLLVIRSHFPAYMLLRHQCYFFARATLLSLSTIFPSRQTPHPENYALQGTWRGAHVSLFAAGKTAIQNMLLLPLIEFPVLLVPAGLFALYTTVSLYDGHTVTGPRDRLEISDEKIREFDIPGRYREAWDRYTWAMGERTSG</sequence>
<organism evidence="1 2">
    <name type="scientific">Vararia minispora EC-137</name>
    <dbReference type="NCBI Taxonomy" id="1314806"/>
    <lineage>
        <taxon>Eukaryota</taxon>
        <taxon>Fungi</taxon>
        <taxon>Dikarya</taxon>
        <taxon>Basidiomycota</taxon>
        <taxon>Agaricomycotina</taxon>
        <taxon>Agaricomycetes</taxon>
        <taxon>Russulales</taxon>
        <taxon>Lachnocladiaceae</taxon>
        <taxon>Vararia</taxon>
    </lineage>
</organism>
<protein>
    <submittedName>
        <fullName evidence="1">Uncharacterized protein</fullName>
    </submittedName>
</protein>